<dbReference type="Gene3D" id="3.90.1150.10">
    <property type="entry name" value="Aspartate Aminotransferase, domain 1"/>
    <property type="match status" value="1"/>
</dbReference>
<dbReference type="Proteomes" id="UP000014570">
    <property type="component" value="Unassembled WGS sequence"/>
</dbReference>
<dbReference type="SUPFAM" id="SSF53383">
    <property type="entry name" value="PLP-dependent transferases"/>
    <property type="match status" value="1"/>
</dbReference>
<sequence>MQFTTIIDWKEIQDLYPVNQEMIWLNNCGTTPCNLNTIQAVGEYLKGYSRKGGLTEVRKYASVKQSIRKIVAGLINCDVEELCIIHNTNEGMNFLSLGFH</sequence>
<accession>A0AAV3J5W6</accession>
<evidence type="ECO:0000313" key="1">
    <source>
        <dbReference type="EMBL" id="EPG56027.1"/>
    </source>
</evidence>
<dbReference type="AlphaFoldDB" id="A0AAV3J5W6"/>
<dbReference type="InterPro" id="IPR015424">
    <property type="entry name" value="PyrdxlP-dep_Trfase"/>
</dbReference>
<dbReference type="Gene3D" id="3.40.640.10">
    <property type="entry name" value="Type I PLP-dependent aspartate aminotransferase-like (Major domain)"/>
    <property type="match status" value="1"/>
</dbReference>
<dbReference type="InterPro" id="IPR015421">
    <property type="entry name" value="PyrdxlP-dep_Trfase_major"/>
</dbReference>
<dbReference type="InterPro" id="IPR015422">
    <property type="entry name" value="PyrdxlP-dep_Trfase_small"/>
</dbReference>
<evidence type="ECO:0008006" key="3">
    <source>
        <dbReference type="Google" id="ProtNLM"/>
    </source>
</evidence>
<name>A0AAV3J5W6_LEPBO</name>
<reference evidence="1 2" key="1">
    <citation type="submission" date="2013-04" db="EMBL/GenBank/DDBJ databases">
        <authorList>
            <person name="Harkins D.M."/>
            <person name="Durkin A.S."/>
            <person name="Brinkac L.M."/>
            <person name="Haft D.H."/>
            <person name="Selengut J.D."/>
            <person name="Sanka R."/>
            <person name="DePew J."/>
            <person name="Purushe J."/>
            <person name="Chanthongthip A."/>
            <person name="Lattana O."/>
            <person name="Phetsouvanh R."/>
            <person name="Newton P.N."/>
            <person name="Vinetz J.M."/>
            <person name="Sutton G.G."/>
            <person name="Nierman W.C."/>
            <person name="Fouts D.E."/>
        </authorList>
    </citation>
    <scope>NUCLEOTIDE SEQUENCE [LARGE SCALE GENOMIC DNA]</scope>
    <source>
        <strain evidence="1 2">UI 09931</strain>
    </source>
</reference>
<gene>
    <name evidence="1" type="ORF">LEP1GSC103_0585</name>
</gene>
<dbReference type="EMBL" id="AHNP02000014">
    <property type="protein sequence ID" value="EPG56027.1"/>
    <property type="molecule type" value="Genomic_DNA"/>
</dbReference>
<proteinExistence type="predicted"/>
<comment type="caution">
    <text evidence="1">The sequence shown here is derived from an EMBL/GenBank/DDBJ whole genome shotgun (WGS) entry which is preliminary data.</text>
</comment>
<protein>
    <recommendedName>
        <fullName evidence="3">Aminotransferase, class V domain protein</fullName>
    </recommendedName>
</protein>
<organism evidence="1 2">
    <name type="scientific">Leptospira borgpetersenii serovar Javanica str. UI 09931</name>
    <dbReference type="NCBI Taxonomy" id="1049767"/>
    <lineage>
        <taxon>Bacteria</taxon>
        <taxon>Pseudomonadati</taxon>
        <taxon>Spirochaetota</taxon>
        <taxon>Spirochaetia</taxon>
        <taxon>Leptospirales</taxon>
        <taxon>Leptospiraceae</taxon>
        <taxon>Leptospira</taxon>
    </lineage>
</organism>
<evidence type="ECO:0000313" key="2">
    <source>
        <dbReference type="Proteomes" id="UP000014570"/>
    </source>
</evidence>